<name>A0A7U6GJS3_9GAMM</name>
<protein>
    <recommendedName>
        <fullName evidence="3">ImmA/IrrE family metallo-endopeptidase</fullName>
    </recommendedName>
</protein>
<evidence type="ECO:0000313" key="2">
    <source>
        <dbReference type="Proteomes" id="UP000031631"/>
    </source>
</evidence>
<evidence type="ECO:0008006" key="3">
    <source>
        <dbReference type="Google" id="ProtNLM"/>
    </source>
</evidence>
<dbReference type="EMBL" id="AP012273">
    <property type="protein sequence ID" value="BAO44870.1"/>
    <property type="molecule type" value="Genomic_DNA"/>
</dbReference>
<dbReference type="RefSeq" id="WP_041068119.1">
    <property type="nucleotide sequence ID" value="NZ_AP012273.1"/>
</dbReference>
<dbReference type="KEGG" id="tbn:TBH_C1955"/>
<dbReference type="AlphaFoldDB" id="A0A7U6GJS3"/>
<keyword evidence="2" id="KW-1185">Reference proteome</keyword>
<organism evidence="1 2">
    <name type="scientific">Thiolapillus brandeum</name>
    <dbReference type="NCBI Taxonomy" id="1076588"/>
    <lineage>
        <taxon>Bacteria</taxon>
        <taxon>Pseudomonadati</taxon>
        <taxon>Pseudomonadota</taxon>
        <taxon>Gammaproteobacteria</taxon>
        <taxon>Chromatiales</taxon>
        <taxon>Sedimenticolaceae</taxon>
        <taxon>Thiolapillus</taxon>
    </lineage>
</organism>
<dbReference type="Proteomes" id="UP000031631">
    <property type="component" value="Chromosome"/>
</dbReference>
<evidence type="ECO:0000313" key="1">
    <source>
        <dbReference type="EMBL" id="BAO44870.1"/>
    </source>
</evidence>
<reference evidence="1 2" key="1">
    <citation type="journal article" date="2014" name="PLoS ONE">
        <title>Physiological and genomic features of a novel sulfur-oxidizing gammaproteobacterium belonging to a previously uncultivated symbiotic lineage isolated from a hydrothermal vent.</title>
        <authorList>
            <person name="Nunoura T."/>
            <person name="Takaki Y."/>
            <person name="Kazama H."/>
            <person name="Kakuta J."/>
            <person name="Shimamura S."/>
            <person name="Makita H."/>
            <person name="Hirai M."/>
            <person name="Miyazaki M."/>
            <person name="Takai K."/>
        </authorList>
    </citation>
    <scope>NUCLEOTIDE SEQUENCE [LARGE SCALE GENOMIC DNA]</scope>
    <source>
        <strain evidence="1 2">Hiromi1</strain>
    </source>
</reference>
<proteinExistence type="predicted"/>
<sequence>MSVLLCQDMPGRHLQELVGRYGLTLEWVADHQPIPGSHFGDPEAGIIGNRLLVRGDTPIHSAFHETCHYICMDQQRRSNLHTDAGGGYDEENGVCYLQILLADHLPGFGRKRMFADMDEWGYSFRLGSASAWFHEDAEDARQWLLTYNLIDEQEQPTWTLRQ</sequence>
<accession>A0A7U6GJS3</accession>
<gene>
    <name evidence="1" type="ORF">TBH_C1955</name>
</gene>
<dbReference type="OrthoDB" id="5783548at2"/>